<evidence type="ECO:0000256" key="6">
    <source>
        <dbReference type="ARBA" id="ARBA00022833"/>
    </source>
</evidence>
<organism evidence="11">
    <name type="scientific">marine sediment metagenome</name>
    <dbReference type="NCBI Taxonomy" id="412755"/>
    <lineage>
        <taxon>unclassified sequences</taxon>
        <taxon>metagenomes</taxon>
        <taxon>ecological metagenomes</taxon>
    </lineage>
</organism>
<dbReference type="SMART" id="SM00532">
    <property type="entry name" value="LIGANc"/>
    <property type="match status" value="1"/>
</dbReference>
<keyword evidence="7" id="KW-0460">Magnesium</keyword>
<evidence type="ECO:0000259" key="10">
    <source>
        <dbReference type="SMART" id="SM00532"/>
    </source>
</evidence>
<dbReference type="InterPro" id="IPR012340">
    <property type="entry name" value="NA-bd_OB-fold"/>
</dbReference>
<comment type="cofactor">
    <cofactor evidence="1">
        <name>Mg(2+)</name>
        <dbReference type="ChEBI" id="CHEBI:18420"/>
    </cofactor>
</comment>
<evidence type="ECO:0000256" key="2">
    <source>
        <dbReference type="ARBA" id="ARBA00012722"/>
    </source>
</evidence>
<evidence type="ECO:0000256" key="8">
    <source>
        <dbReference type="ARBA" id="ARBA00023027"/>
    </source>
</evidence>
<evidence type="ECO:0000256" key="3">
    <source>
        <dbReference type="ARBA" id="ARBA00022598"/>
    </source>
</evidence>
<reference evidence="11" key="1">
    <citation type="journal article" date="2014" name="Front. Microbiol.">
        <title>High frequency of phylogenetically diverse reductive dehalogenase-homologous genes in deep subseafloor sedimentary metagenomes.</title>
        <authorList>
            <person name="Kawai M."/>
            <person name="Futagami T."/>
            <person name="Toyoda A."/>
            <person name="Takaki Y."/>
            <person name="Nishi S."/>
            <person name="Hori S."/>
            <person name="Arai W."/>
            <person name="Tsubouchi T."/>
            <person name="Morono Y."/>
            <person name="Uchiyama I."/>
            <person name="Ito T."/>
            <person name="Fujiyama A."/>
            <person name="Inagaki F."/>
            <person name="Takami H."/>
        </authorList>
    </citation>
    <scope>NUCLEOTIDE SEQUENCE</scope>
    <source>
        <strain evidence="11">Expedition CK06-06</strain>
    </source>
</reference>
<dbReference type="Pfam" id="PF01653">
    <property type="entry name" value="DNA_ligase_aden"/>
    <property type="match status" value="1"/>
</dbReference>
<keyword evidence="8" id="KW-0520">NAD</keyword>
<dbReference type="Pfam" id="PF03120">
    <property type="entry name" value="OB_DNA_ligase"/>
    <property type="match status" value="1"/>
</dbReference>
<dbReference type="SUPFAM" id="SSF56091">
    <property type="entry name" value="DNA ligase/mRNA capping enzyme, catalytic domain"/>
    <property type="match status" value="1"/>
</dbReference>
<dbReference type="GO" id="GO:0006260">
    <property type="term" value="P:DNA replication"/>
    <property type="evidence" value="ECO:0007669"/>
    <property type="project" value="UniProtKB-KW"/>
</dbReference>
<name>X0WKJ7_9ZZZZ</name>
<dbReference type="SUPFAM" id="SSF50249">
    <property type="entry name" value="Nucleic acid-binding proteins"/>
    <property type="match status" value="1"/>
</dbReference>
<comment type="catalytic activity">
    <reaction evidence="9">
        <text>NAD(+) + (deoxyribonucleotide)n-3'-hydroxyl + 5'-phospho-(deoxyribonucleotide)m = (deoxyribonucleotide)n+m + AMP + beta-nicotinamide D-nucleotide.</text>
        <dbReference type="EC" id="6.5.1.2"/>
    </reaction>
</comment>
<dbReference type="Gene3D" id="3.30.470.30">
    <property type="entry name" value="DNA ligase/mRNA capping enzyme"/>
    <property type="match status" value="1"/>
</dbReference>
<evidence type="ECO:0000256" key="7">
    <source>
        <dbReference type="ARBA" id="ARBA00022842"/>
    </source>
</evidence>
<comment type="caution">
    <text evidence="11">The sequence shown here is derived from an EMBL/GenBank/DDBJ whole genome shotgun (WGS) entry which is preliminary data.</text>
</comment>
<evidence type="ECO:0000256" key="9">
    <source>
        <dbReference type="ARBA" id="ARBA00034005"/>
    </source>
</evidence>
<proteinExistence type="predicted"/>
<evidence type="ECO:0000256" key="5">
    <source>
        <dbReference type="ARBA" id="ARBA00022723"/>
    </source>
</evidence>
<dbReference type="GO" id="GO:0006281">
    <property type="term" value="P:DNA repair"/>
    <property type="evidence" value="ECO:0007669"/>
    <property type="project" value="InterPro"/>
</dbReference>
<dbReference type="InterPro" id="IPR013840">
    <property type="entry name" value="DNAligase_N"/>
</dbReference>
<dbReference type="Gene3D" id="2.40.50.140">
    <property type="entry name" value="Nucleic acid-binding proteins"/>
    <property type="match status" value="1"/>
</dbReference>
<evidence type="ECO:0000256" key="1">
    <source>
        <dbReference type="ARBA" id="ARBA00001946"/>
    </source>
</evidence>
<accession>X0WKJ7</accession>
<dbReference type="EMBL" id="BARS01045328">
    <property type="protein sequence ID" value="GAG31474.1"/>
    <property type="molecule type" value="Genomic_DNA"/>
</dbReference>
<protein>
    <recommendedName>
        <fullName evidence="2">DNA ligase (NAD(+))</fullName>
        <ecNumber evidence="2">6.5.1.2</ecNumber>
    </recommendedName>
</protein>
<gene>
    <name evidence="11" type="ORF">S01H1_68356</name>
</gene>
<sequence>TQNLRTLYSLPKRIPLDPKSKRKPPPYLVVRGEAFFPLDKFEAFNQSRVDAGESPYMNPRNAAAGSLRQLDSSITAQRPLTLYCYDLVAWEGAKLPDKQRDRLAFLEELGFPVSPDNLYCKNIDAVAKAYDDWNDKRNQINYEVDGIVVKINDRPMADSLGFVGKDPRGAIAMKFPAQEKTTTLLDVQVSVGRTGVLAPVAILEPVEIGGVIVKNATLHNYQEIERKDIRIGDRVNVKRAGEVIPYVV</sequence>
<feature type="non-terminal residue" evidence="11">
    <location>
        <position position="1"/>
    </location>
</feature>
<feature type="non-terminal residue" evidence="11">
    <location>
        <position position="248"/>
    </location>
</feature>
<dbReference type="AlphaFoldDB" id="X0WKJ7"/>
<dbReference type="GO" id="GO:0046872">
    <property type="term" value="F:metal ion binding"/>
    <property type="evidence" value="ECO:0007669"/>
    <property type="project" value="UniProtKB-KW"/>
</dbReference>
<dbReference type="FunFam" id="2.40.50.140:FF:000012">
    <property type="entry name" value="DNA ligase"/>
    <property type="match status" value="1"/>
</dbReference>
<keyword evidence="5" id="KW-0479">Metal-binding</keyword>
<keyword evidence="3" id="KW-0436">Ligase</keyword>
<feature type="domain" description="NAD-dependent DNA ligase N-terminal" evidence="10">
    <location>
        <begin position="1"/>
        <end position="248"/>
    </location>
</feature>
<dbReference type="InterPro" id="IPR013839">
    <property type="entry name" value="DNAligase_adenylation"/>
</dbReference>
<dbReference type="EC" id="6.5.1.2" evidence="2"/>
<keyword evidence="6" id="KW-0862">Zinc</keyword>
<dbReference type="GO" id="GO:0003911">
    <property type="term" value="F:DNA ligase (NAD+) activity"/>
    <property type="evidence" value="ECO:0007669"/>
    <property type="project" value="UniProtKB-EC"/>
</dbReference>
<keyword evidence="4" id="KW-0235">DNA replication</keyword>
<dbReference type="InterPro" id="IPR004150">
    <property type="entry name" value="NAD_DNA_ligase_OB"/>
</dbReference>
<evidence type="ECO:0000313" key="11">
    <source>
        <dbReference type="EMBL" id="GAG31474.1"/>
    </source>
</evidence>
<evidence type="ECO:0000256" key="4">
    <source>
        <dbReference type="ARBA" id="ARBA00022705"/>
    </source>
</evidence>